<evidence type="ECO:0000256" key="1">
    <source>
        <dbReference type="SAM" id="MobiDB-lite"/>
    </source>
</evidence>
<evidence type="ECO:0000313" key="2">
    <source>
        <dbReference type="EMBL" id="SKC53936.1"/>
    </source>
</evidence>
<dbReference type="EMBL" id="FUZO01000001">
    <property type="protein sequence ID" value="SKC53936.1"/>
    <property type="molecule type" value="Genomic_DNA"/>
</dbReference>
<keyword evidence="3" id="KW-1185">Reference proteome</keyword>
<name>A0ABY1LKL7_9MICO</name>
<evidence type="ECO:0000313" key="3">
    <source>
        <dbReference type="Proteomes" id="UP000190827"/>
    </source>
</evidence>
<comment type="caution">
    <text evidence="2">The sequence shown here is derived from an EMBL/GenBank/DDBJ whole genome shotgun (WGS) entry which is preliminary data.</text>
</comment>
<protein>
    <recommendedName>
        <fullName evidence="4">Competence protein CoiA-like family protein</fullName>
    </recommendedName>
</protein>
<accession>A0ABY1LKL7</accession>
<feature type="compositionally biased region" description="Pro residues" evidence="1">
    <location>
        <begin position="338"/>
        <end position="347"/>
    </location>
</feature>
<sequence>MAHSDHQPKSKQHAHRRDVHRRYPLWVYDDDDWSKMKDLPVGDLTCPKPGCRAELVPVERKTGTRFLRNRPGTSDCGHAFARGQGGGPPSAEHRWFQQRLVMLCADLGYEAMQEHAYADVWVQAKPPLAIEVQKWATNFTVRSAARQSNGADVLWLLPESASSRQAGQDLFRHPAARIRVLRRGSRTEEARPWEPGHSGRVVLWIGATVMRPSPDGLSLVSAGNYDAREFLREVLNHERRWYGPNESGFKFGAGWARVADVEQMRTRRAQQLLSETQRPPAVVPQAPVPSAPQPDKESGPPSVRPEPETEAEDLALVPIADPRAPVRSTPMPTSAPEVGPPFLPHPVTPTRRPWFQRLRAWLTKGST</sequence>
<organism evidence="2 3">
    <name type="scientific">Plantibacter cousiniae</name>
    <name type="common">nom. nud.</name>
    <dbReference type="NCBI Taxonomy" id="199709"/>
    <lineage>
        <taxon>Bacteria</taxon>
        <taxon>Bacillati</taxon>
        <taxon>Actinomycetota</taxon>
        <taxon>Actinomycetes</taxon>
        <taxon>Micrococcales</taxon>
        <taxon>Microbacteriaceae</taxon>
        <taxon>Plantibacter</taxon>
    </lineage>
</organism>
<feature type="region of interest" description="Disordered" evidence="1">
    <location>
        <begin position="273"/>
        <end position="350"/>
    </location>
</feature>
<dbReference type="Proteomes" id="UP000190827">
    <property type="component" value="Unassembled WGS sequence"/>
</dbReference>
<gene>
    <name evidence="2" type="ORF">SAMN06295973_1795</name>
</gene>
<proteinExistence type="predicted"/>
<evidence type="ECO:0008006" key="4">
    <source>
        <dbReference type="Google" id="ProtNLM"/>
    </source>
</evidence>
<reference evidence="2 3" key="1">
    <citation type="submission" date="2017-02" db="EMBL/GenBank/DDBJ databases">
        <authorList>
            <person name="Varghese N."/>
            <person name="Submissions S."/>
        </authorList>
    </citation>
    <scope>NUCLEOTIDE SEQUENCE [LARGE SCALE GENOMIC DNA]</scope>
    <source>
        <strain evidence="2 3">VKM Ac-1787</strain>
    </source>
</reference>